<feature type="compositionally biased region" description="Basic residues" evidence="1">
    <location>
        <begin position="52"/>
        <end position="65"/>
    </location>
</feature>
<name>A0A0A9FKY6_ARUDO</name>
<evidence type="ECO:0000256" key="1">
    <source>
        <dbReference type="SAM" id="MobiDB-lite"/>
    </source>
</evidence>
<feature type="region of interest" description="Disordered" evidence="1">
    <location>
        <begin position="52"/>
        <end position="87"/>
    </location>
</feature>
<reference evidence="2" key="2">
    <citation type="journal article" date="2015" name="Data Brief">
        <title>Shoot transcriptome of the giant reed, Arundo donax.</title>
        <authorList>
            <person name="Barrero R.A."/>
            <person name="Guerrero F.D."/>
            <person name="Moolhuijzen P."/>
            <person name="Goolsby J.A."/>
            <person name="Tidwell J."/>
            <person name="Bellgard S.E."/>
            <person name="Bellgard M.I."/>
        </authorList>
    </citation>
    <scope>NUCLEOTIDE SEQUENCE</scope>
    <source>
        <tissue evidence="2">Shoot tissue taken approximately 20 cm above the soil surface</tissue>
    </source>
</reference>
<reference evidence="2" key="1">
    <citation type="submission" date="2014-09" db="EMBL/GenBank/DDBJ databases">
        <authorList>
            <person name="Magalhaes I.L.F."/>
            <person name="Oliveira U."/>
            <person name="Santos F.R."/>
            <person name="Vidigal T.H.D.A."/>
            <person name="Brescovit A.D."/>
            <person name="Santos A.J."/>
        </authorList>
    </citation>
    <scope>NUCLEOTIDE SEQUENCE</scope>
    <source>
        <tissue evidence="2">Shoot tissue taken approximately 20 cm above the soil surface</tissue>
    </source>
</reference>
<evidence type="ECO:0000313" key="2">
    <source>
        <dbReference type="EMBL" id="JAE10796.1"/>
    </source>
</evidence>
<accession>A0A0A9FKY6</accession>
<dbReference type="AlphaFoldDB" id="A0A0A9FKY6"/>
<proteinExistence type="predicted"/>
<feature type="compositionally biased region" description="Basic residues" evidence="1">
    <location>
        <begin position="73"/>
        <end position="87"/>
    </location>
</feature>
<dbReference type="EMBL" id="GBRH01187100">
    <property type="protein sequence ID" value="JAE10796.1"/>
    <property type="molecule type" value="Transcribed_RNA"/>
</dbReference>
<sequence length="87" mass="10376">MGSLRHRCRICSNRRHFRMQGDRHSPHQGSWHSQCECISLTAAPLHRLPRSCRRSAPHPIRKISRPGRPPRACPHRRRWAPRRRRHA</sequence>
<organism evidence="2">
    <name type="scientific">Arundo donax</name>
    <name type="common">Giant reed</name>
    <name type="synonym">Donax arundinaceus</name>
    <dbReference type="NCBI Taxonomy" id="35708"/>
    <lineage>
        <taxon>Eukaryota</taxon>
        <taxon>Viridiplantae</taxon>
        <taxon>Streptophyta</taxon>
        <taxon>Embryophyta</taxon>
        <taxon>Tracheophyta</taxon>
        <taxon>Spermatophyta</taxon>
        <taxon>Magnoliopsida</taxon>
        <taxon>Liliopsida</taxon>
        <taxon>Poales</taxon>
        <taxon>Poaceae</taxon>
        <taxon>PACMAD clade</taxon>
        <taxon>Arundinoideae</taxon>
        <taxon>Arundineae</taxon>
        <taxon>Arundo</taxon>
    </lineage>
</organism>
<protein>
    <submittedName>
        <fullName evidence="2">SET104</fullName>
    </submittedName>
</protein>